<evidence type="ECO:0000256" key="5">
    <source>
        <dbReference type="ARBA" id="ARBA00022968"/>
    </source>
</evidence>
<accession>A0A2T3A8K7</accession>
<organism evidence="10 11">
    <name type="scientific">Coniella lustricola</name>
    <dbReference type="NCBI Taxonomy" id="2025994"/>
    <lineage>
        <taxon>Eukaryota</taxon>
        <taxon>Fungi</taxon>
        <taxon>Dikarya</taxon>
        <taxon>Ascomycota</taxon>
        <taxon>Pezizomycotina</taxon>
        <taxon>Sordariomycetes</taxon>
        <taxon>Sordariomycetidae</taxon>
        <taxon>Diaporthales</taxon>
        <taxon>Schizoparmaceae</taxon>
        <taxon>Coniella</taxon>
    </lineage>
</organism>
<dbReference type="GO" id="GO:0012505">
    <property type="term" value="C:endomembrane system"/>
    <property type="evidence" value="ECO:0007669"/>
    <property type="project" value="UniProtKB-SubCell"/>
</dbReference>
<gene>
    <name evidence="10" type="ORF">BD289DRAFT_433369</name>
</gene>
<dbReference type="Proteomes" id="UP000241462">
    <property type="component" value="Unassembled WGS sequence"/>
</dbReference>
<evidence type="ECO:0000256" key="8">
    <source>
        <dbReference type="ARBA" id="ARBA00037847"/>
    </source>
</evidence>
<dbReference type="Gene3D" id="3.90.550.50">
    <property type="match status" value="1"/>
</dbReference>
<evidence type="ECO:0000256" key="2">
    <source>
        <dbReference type="ARBA" id="ARBA00022676"/>
    </source>
</evidence>
<proteinExistence type="predicted"/>
<reference evidence="10 11" key="1">
    <citation type="journal article" date="2018" name="Mycol. Prog.">
        <title>Coniella lustricola, a new species from submerged detritus.</title>
        <authorList>
            <person name="Raudabaugh D.B."/>
            <person name="Iturriaga T."/>
            <person name="Carver A."/>
            <person name="Mondo S."/>
            <person name="Pangilinan J."/>
            <person name="Lipzen A."/>
            <person name="He G."/>
            <person name="Amirebrahimi M."/>
            <person name="Grigoriev I.V."/>
            <person name="Miller A.N."/>
        </authorList>
    </citation>
    <scope>NUCLEOTIDE SEQUENCE [LARGE SCALE GENOMIC DNA]</scope>
    <source>
        <strain evidence="10 11">B22-T-1</strain>
    </source>
</reference>
<dbReference type="InterPro" id="IPR003378">
    <property type="entry name" value="Fringe-like_glycosylTrfase"/>
</dbReference>
<dbReference type="AlphaFoldDB" id="A0A2T3A8K7"/>
<evidence type="ECO:0000256" key="1">
    <source>
        <dbReference type="ARBA" id="ARBA00004606"/>
    </source>
</evidence>
<keyword evidence="5" id="KW-0735">Signal-anchor</keyword>
<dbReference type="PANTHER" id="PTHR10811">
    <property type="entry name" value="FRINGE-RELATED"/>
    <property type="match status" value="1"/>
</dbReference>
<evidence type="ECO:0000313" key="11">
    <source>
        <dbReference type="Proteomes" id="UP000241462"/>
    </source>
</evidence>
<evidence type="ECO:0000256" key="3">
    <source>
        <dbReference type="ARBA" id="ARBA00022679"/>
    </source>
</evidence>
<dbReference type="GO" id="GO:0016757">
    <property type="term" value="F:glycosyltransferase activity"/>
    <property type="evidence" value="ECO:0007669"/>
    <property type="project" value="UniProtKB-KW"/>
</dbReference>
<dbReference type="OrthoDB" id="414175at2759"/>
<protein>
    <recommendedName>
        <fullName evidence="9">Fringe-like glycosyltransferase domain-containing protein</fullName>
    </recommendedName>
</protein>
<dbReference type="STRING" id="2025994.A0A2T3A8K7"/>
<keyword evidence="3" id="KW-0808">Transferase</keyword>
<evidence type="ECO:0000259" key="9">
    <source>
        <dbReference type="Pfam" id="PF02434"/>
    </source>
</evidence>
<name>A0A2T3A8K7_9PEZI</name>
<evidence type="ECO:0000256" key="4">
    <source>
        <dbReference type="ARBA" id="ARBA00022692"/>
    </source>
</evidence>
<dbReference type="InParanoid" id="A0A2T3A8K7"/>
<keyword evidence="4" id="KW-0812">Transmembrane</keyword>
<dbReference type="GO" id="GO:0016020">
    <property type="term" value="C:membrane"/>
    <property type="evidence" value="ECO:0007669"/>
    <property type="project" value="UniProtKB-SubCell"/>
</dbReference>
<feature type="domain" description="Fringe-like glycosyltransferase" evidence="9">
    <location>
        <begin position="265"/>
        <end position="378"/>
    </location>
</feature>
<evidence type="ECO:0000256" key="7">
    <source>
        <dbReference type="ARBA" id="ARBA00023136"/>
    </source>
</evidence>
<keyword evidence="7" id="KW-0472">Membrane</keyword>
<evidence type="ECO:0000256" key="6">
    <source>
        <dbReference type="ARBA" id="ARBA00022989"/>
    </source>
</evidence>
<sequence>MGSPLAPLGTSRRSRLATILAFTLLAILSLSKIHEARTLLLGRPTAQIPLSAPQQRPWVGDHGSGFELFGIFGFAPQIEAVTLNIKAKEVSSSASSSSHGQLSNPQSYKLNQPVKQSARYDATQSPFQYQLPIEMPKPTKHNLDSPDFNATDLESPLPGIPIASIAVEVPTKKKPASAAKLLFGLATSLESIPTSLLGFQHWASRTDARFVVVHEPQNTTLRPGEPSQQNVTEMFQEADIKHITLVGRPGGPSERFASLLIELYDRLEPQTEWAVLIDEETFFFDLEAVQHMLAKYDSSQPWYVGALSDNKWEVNHGGLYAVGGAGIFISRPLLEALRPFADTCYSNTDTGVSGDILVGECIHQHTTTKLSLEHGLHQLDLHGDATGFYEAARKQPLSVHNWKTWHNFDMPAVASVAKVCGPSCVLQNFRFQDGWQLSNGFSIVRHGYSETDLLAQHPEAMEHTWKTTERDIEDSWRYSLAPLKHRDEEKVQFLMEKSVVEKDGGVTMYYVRRENGIGKALIRLFWH</sequence>
<keyword evidence="11" id="KW-1185">Reference proteome</keyword>
<evidence type="ECO:0000313" key="10">
    <source>
        <dbReference type="EMBL" id="PSR85778.1"/>
    </source>
</evidence>
<keyword evidence="2" id="KW-0328">Glycosyltransferase</keyword>
<keyword evidence="6" id="KW-1133">Transmembrane helix</keyword>
<dbReference type="EMBL" id="KZ678437">
    <property type="protein sequence ID" value="PSR85778.1"/>
    <property type="molecule type" value="Genomic_DNA"/>
</dbReference>
<comment type="subcellular location">
    <subcellularLocation>
        <location evidence="8">Endomembrane system</location>
        <topology evidence="8">Single-pass membrane protein</topology>
    </subcellularLocation>
    <subcellularLocation>
        <location evidence="1">Membrane</location>
        <topology evidence="1">Single-pass type II membrane protein</topology>
    </subcellularLocation>
</comment>
<dbReference type="Pfam" id="PF02434">
    <property type="entry name" value="Fringe"/>
    <property type="match status" value="1"/>
</dbReference>